<organism evidence="1 2">
    <name type="scientific">Polyplax serrata</name>
    <name type="common">Common mouse louse</name>
    <dbReference type="NCBI Taxonomy" id="468196"/>
    <lineage>
        <taxon>Eukaryota</taxon>
        <taxon>Metazoa</taxon>
        <taxon>Ecdysozoa</taxon>
        <taxon>Arthropoda</taxon>
        <taxon>Hexapoda</taxon>
        <taxon>Insecta</taxon>
        <taxon>Pterygota</taxon>
        <taxon>Neoptera</taxon>
        <taxon>Paraneoptera</taxon>
        <taxon>Psocodea</taxon>
        <taxon>Troctomorpha</taxon>
        <taxon>Phthiraptera</taxon>
        <taxon>Anoplura</taxon>
        <taxon>Polyplacidae</taxon>
        <taxon>Polyplax</taxon>
    </lineage>
</organism>
<dbReference type="Proteomes" id="UP001359485">
    <property type="component" value="Unassembled WGS sequence"/>
</dbReference>
<keyword evidence="2" id="KW-1185">Reference proteome</keyword>
<protein>
    <submittedName>
        <fullName evidence="1">Uncharacterized protein</fullName>
    </submittedName>
</protein>
<dbReference type="EMBL" id="JAWJWF010000045">
    <property type="protein sequence ID" value="KAK6627338.1"/>
    <property type="molecule type" value="Genomic_DNA"/>
</dbReference>
<sequence>MWWQAAKEIWKIWPGGIANGRKASSCTATVSTDGMMTKRRKKVLESSRRLESRIICPPYSFASLSQNKKPRHVKASSSWLEAHTNFTYAIKARKSSKVLL</sequence>
<proteinExistence type="predicted"/>
<reference evidence="1 2" key="1">
    <citation type="submission" date="2023-09" db="EMBL/GenBank/DDBJ databases">
        <title>Genomes of two closely related lineages of the louse Polyplax serrata with different host specificities.</title>
        <authorList>
            <person name="Martinu J."/>
            <person name="Tarabai H."/>
            <person name="Stefka J."/>
            <person name="Hypsa V."/>
        </authorList>
    </citation>
    <scope>NUCLEOTIDE SEQUENCE [LARGE SCALE GENOMIC DNA]</scope>
    <source>
        <strain evidence="1">98ZLc_SE</strain>
    </source>
</reference>
<evidence type="ECO:0000313" key="2">
    <source>
        <dbReference type="Proteomes" id="UP001359485"/>
    </source>
</evidence>
<accession>A0ABR1AV92</accession>
<comment type="caution">
    <text evidence="1">The sequence shown here is derived from an EMBL/GenBank/DDBJ whole genome shotgun (WGS) entry which is preliminary data.</text>
</comment>
<gene>
    <name evidence="1" type="ORF">RUM44_009815</name>
</gene>
<evidence type="ECO:0000313" key="1">
    <source>
        <dbReference type="EMBL" id="KAK6627338.1"/>
    </source>
</evidence>
<name>A0ABR1AV92_POLSC</name>